<dbReference type="SUPFAM" id="SSF51197">
    <property type="entry name" value="Clavaminate synthase-like"/>
    <property type="match status" value="1"/>
</dbReference>
<sequence length="318" mass="35684">MSEITCYIENGFPAVISFGQPLSTAGFNIWVNAHKGLLDELLFDAGAILFRGVTMNSLETFKEAVEGMIVPRSFLESNSTRTQFNPGILNASEYDPKRKIHLHTEFSHSYHFPEKLIFGCIQPADSGGATLIADNRKLTSLLDKELVRCFVEKGITYRRNLHGGSGVGPSWQECFQTEDREVVAAYCKSNNMSFSWTNNGGLLLVYTNEALRKHPVSGDYVWFNHIDQFLLSFLYEPEVFEGMLLLHGNDENALPMHVTYGDGGAIPGKFLKDLHALFEKIEVPIQWNQGEILLIDNLLTLHGRSAYEGNRKVLVSMS</sequence>
<gene>
    <name evidence="4" type="ORF">HGH92_29550</name>
</gene>
<accession>A0A847S0J2</accession>
<comment type="caution">
    <text evidence="4">The sequence shown here is derived from an EMBL/GenBank/DDBJ whole genome shotgun (WGS) entry which is preliminary data.</text>
</comment>
<evidence type="ECO:0000313" key="5">
    <source>
        <dbReference type="Proteomes" id="UP000570474"/>
    </source>
</evidence>
<protein>
    <recommendedName>
        <fullName evidence="3">TauD/TfdA-like domain-containing protein</fullName>
    </recommendedName>
</protein>
<dbReference type="RefSeq" id="WP_168874453.1">
    <property type="nucleotide sequence ID" value="NZ_JABAIA010000004.1"/>
</dbReference>
<name>A0A847S0J2_9BACT</name>
<comment type="cofactor">
    <cofactor evidence="1">
        <name>Fe(2+)</name>
        <dbReference type="ChEBI" id="CHEBI:29033"/>
    </cofactor>
</comment>
<dbReference type="InterPro" id="IPR050411">
    <property type="entry name" value="AlphaKG_dependent_hydroxylases"/>
</dbReference>
<dbReference type="EMBL" id="JABAIA010000004">
    <property type="protein sequence ID" value="NLR68486.1"/>
    <property type="molecule type" value="Genomic_DNA"/>
</dbReference>
<evidence type="ECO:0000256" key="1">
    <source>
        <dbReference type="ARBA" id="ARBA00001954"/>
    </source>
</evidence>
<evidence type="ECO:0000313" key="4">
    <source>
        <dbReference type="EMBL" id="NLR68486.1"/>
    </source>
</evidence>
<reference evidence="4 5" key="1">
    <citation type="submission" date="2020-04" db="EMBL/GenBank/DDBJ databases">
        <authorList>
            <person name="Yin C."/>
        </authorList>
    </citation>
    <scope>NUCLEOTIDE SEQUENCE [LARGE SCALE GENOMIC DNA]</scope>
    <source>
        <strain evidence="4 5">Ae27</strain>
    </source>
</reference>
<dbReference type="Gene3D" id="3.60.130.10">
    <property type="entry name" value="Clavaminate synthase-like"/>
    <property type="match status" value="1"/>
</dbReference>
<organism evidence="4 5">
    <name type="scientific">Chitinophaga varians</name>
    <dbReference type="NCBI Taxonomy" id="2202339"/>
    <lineage>
        <taxon>Bacteria</taxon>
        <taxon>Pseudomonadati</taxon>
        <taxon>Bacteroidota</taxon>
        <taxon>Chitinophagia</taxon>
        <taxon>Chitinophagales</taxon>
        <taxon>Chitinophagaceae</taxon>
        <taxon>Chitinophaga</taxon>
    </lineage>
</organism>
<dbReference type="PANTHER" id="PTHR10696:SF21">
    <property type="entry name" value="TAUD_TFDA-LIKE DOMAIN-CONTAINING PROTEIN"/>
    <property type="match status" value="1"/>
</dbReference>
<dbReference type="InterPro" id="IPR042098">
    <property type="entry name" value="TauD-like_sf"/>
</dbReference>
<dbReference type="Proteomes" id="UP000570474">
    <property type="component" value="Unassembled WGS sequence"/>
</dbReference>
<feature type="domain" description="TauD/TfdA-like" evidence="3">
    <location>
        <begin position="30"/>
        <end position="315"/>
    </location>
</feature>
<dbReference type="AlphaFoldDB" id="A0A847S0J2"/>
<proteinExistence type="predicted"/>
<dbReference type="Pfam" id="PF02668">
    <property type="entry name" value="TauD"/>
    <property type="match status" value="1"/>
</dbReference>
<dbReference type="InterPro" id="IPR003819">
    <property type="entry name" value="TauD/TfdA-like"/>
</dbReference>
<keyword evidence="5" id="KW-1185">Reference proteome</keyword>
<evidence type="ECO:0000256" key="2">
    <source>
        <dbReference type="ARBA" id="ARBA00023002"/>
    </source>
</evidence>
<dbReference type="PANTHER" id="PTHR10696">
    <property type="entry name" value="GAMMA-BUTYROBETAINE HYDROXYLASE-RELATED"/>
    <property type="match status" value="1"/>
</dbReference>
<evidence type="ECO:0000259" key="3">
    <source>
        <dbReference type="Pfam" id="PF02668"/>
    </source>
</evidence>
<dbReference type="GO" id="GO:0016706">
    <property type="term" value="F:2-oxoglutarate-dependent dioxygenase activity"/>
    <property type="evidence" value="ECO:0007669"/>
    <property type="project" value="UniProtKB-ARBA"/>
</dbReference>
<keyword evidence="2" id="KW-0560">Oxidoreductase</keyword>